<evidence type="ECO:0000256" key="6">
    <source>
        <dbReference type="RuleBase" id="RU368024"/>
    </source>
</evidence>
<feature type="domain" description="Peptidase S9A N-terminal" evidence="9">
    <location>
        <begin position="24"/>
        <end position="430"/>
    </location>
</feature>
<dbReference type="EMBL" id="KN832892">
    <property type="protein sequence ID" value="KIM93956.1"/>
    <property type="molecule type" value="Genomic_DNA"/>
</dbReference>
<dbReference type="InterPro" id="IPR002470">
    <property type="entry name" value="Peptidase_S9A"/>
</dbReference>
<dbReference type="OrthoDB" id="5049662at2759"/>
<dbReference type="STRING" id="913774.A0A0C3GU84"/>
<dbReference type="SUPFAM" id="SSF53474">
    <property type="entry name" value="alpha/beta-Hydrolases"/>
    <property type="match status" value="1"/>
</dbReference>
<sequence>MFEYPPARRSHTVESFSSTTTDSDSISEIRVSNPYDWLEDASSHETHEFVTAQTAALDGYLSTDTSGPSAKNSLMTLLQSLVQGEVVSQAPQSAGKFYLLRVSGCGRTFPVTVKIGKQDLQSFLRSSGSTKTSLSTQKPFQVFHDEGDDGGTLLSSGVSKTGKYWAYSTSVKGSDWGVIRVKETETGRVCVDEICDTKFNNIIKPISWLGDLGFFYQSWQLSGEQNARPQLRYHALGTPQADDKVIYEDNAHPGYCFWLQVSDDERFAFLSIYSAGQTCQVRAAQINNPGGQPKFDFNTEVSKSFDYKWEYIGQISREGQQLYVFSTDRNSGEIVGMSFGSIPPSHVLLVKGIDAQVLKLAQVIGDDRILLIRSVDVCDRLQLLSIADGKVTSMDSPIDTVLQVDYDSASQDIFIIESSFSRPFSLWHIDGKVLSISRADSLATRPVGIYPEPHSNTASVSNKQVFYYSADGTKVPMFLVSDDLHPISADTPVLLYVYGAFGISVIPHFRPDFLAFIKAFRGIVAFANIRGGGEYGRSWYLAACKERRQRALDDIHGALKYLIDTLDVKRKPVLMGESMGALNSMSAIVQHPDLVSAAILNAGPFDVLHRGKTGLGMRGLEDIGDENVPDEFSAIFKWSPLENVRVGHQYPPALFTAGDQDDLVKYGNSCKMVATLQHVQRKLEGNSAIHLRVCENLGHGGAISAVKAASISVERWLWLKITLGLKIYDE</sequence>
<dbReference type="InterPro" id="IPR051167">
    <property type="entry name" value="Prolyl_oligopep/macrocyclase"/>
</dbReference>
<dbReference type="GO" id="GO:0005829">
    <property type="term" value="C:cytosol"/>
    <property type="evidence" value="ECO:0007669"/>
    <property type="project" value="TreeGrafter"/>
</dbReference>
<dbReference type="Pfam" id="PF02897">
    <property type="entry name" value="Peptidase_S9_N"/>
    <property type="match status" value="1"/>
</dbReference>
<accession>A0A0C3GU84</accession>
<dbReference type="InParanoid" id="A0A0C3GU84"/>
<dbReference type="PANTHER" id="PTHR42881:SF2">
    <property type="entry name" value="PROLYL ENDOPEPTIDASE"/>
    <property type="match status" value="1"/>
</dbReference>
<evidence type="ECO:0000256" key="3">
    <source>
        <dbReference type="ARBA" id="ARBA00022670"/>
    </source>
</evidence>
<evidence type="ECO:0000259" key="8">
    <source>
        <dbReference type="Pfam" id="PF00326"/>
    </source>
</evidence>
<keyword evidence="11" id="KW-1185">Reference proteome</keyword>
<dbReference type="InterPro" id="IPR023302">
    <property type="entry name" value="Pept_S9A_N"/>
</dbReference>
<dbReference type="InterPro" id="IPR001375">
    <property type="entry name" value="Peptidase_S9_cat"/>
</dbReference>
<proteinExistence type="inferred from homology"/>
<feature type="region of interest" description="Disordered" evidence="7">
    <location>
        <begin position="1"/>
        <end position="24"/>
    </location>
</feature>
<dbReference type="AlphaFoldDB" id="A0A0C3GU84"/>
<dbReference type="PANTHER" id="PTHR42881">
    <property type="entry name" value="PROLYL ENDOPEPTIDASE"/>
    <property type="match status" value="1"/>
</dbReference>
<dbReference type="SUPFAM" id="SSF50993">
    <property type="entry name" value="Peptidase/esterase 'gauge' domain"/>
    <property type="match status" value="1"/>
</dbReference>
<feature type="compositionally biased region" description="Low complexity" evidence="7">
    <location>
        <begin position="14"/>
        <end position="24"/>
    </location>
</feature>
<dbReference type="GO" id="GO:0004252">
    <property type="term" value="F:serine-type endopeptidase activity"/>
    <property type="evidence" value="ECO:0007669"/>
    <property type="project" value="UniProtKB-UniRule"/>
</dbReference>
<dbReference type="HOGENOM" id="CLU_011290_1_1_1"/>
<keyword evidence="3 6" id="KW-0645">Protease</keyword>
<keyword evidence="4 6" id="KW-0378">Hydrolase</keyword>
<dbReference type="Proteomes" id="UP000054321">
    <property type="component" value="Unassembled WGS sequence"/>
</dbReference>
<reference evidence="10 11" key="1">
    <citation type="submission" date="2014-04" db="EMBL/GenBank/DDBJ databases">
        <authorList>
            <consortium name="DOE Joint Genome Institute"/>
            <person name="Kuo A."/>
            <person name="Martino E."/>
            <person name="Perotto S."/>
            <person name="Kohler A."/>
            <person name="Nagy L.G."/>
            <person name="Floudas D."/>
            <person name="Copeland A."/>
            <person name="Barry K.W."/>
            <person name="Cichocki N."/>
            <person name="Veneault-Fourrey C."/>
            <person name="LaButti K."/>
            <person name="Lindquist E.A."/>
            <person name="Lipzen A."/>
            <person name="Lundell T."/>
            <person name="Morin E."/>
            <person name="Murat C."/>
            <person name="Sun H."/>
            <person name="Tunlid A."/>
            <person name="Henrissat B."/>
            <person name="Grigoriev I.V."/>
            <person name="Hibbett D.S."/>
            <person name="Martin F."/>
            <person name="Nordberg H.P."/>
            <person name="Cantor M.N."/>
            <person name="Hua S.X."/>
        </authorList>
    </citation>
    <scope>NUCLEOTIDE SEQUENCE [LARGE SCALE GENOMIC DNA]</scope>
    <source>
        <strain evidence="10 11">Zn</strain>
    </source>
</reference>
<dbReference type="PRINTS" id="PR00862">
    <property type="entry name" value="PROLIGOPTASE"/>
</dbReference>
<gene>
    <name evidence="10" type="ORF">OIDMADRAFT_61223</name>
</gene>
<feature type="domain" description="Peptidase S9 prolyl oligopeptidase catalytic" evidence="8">
    <location>
        <begin position="522"/>
        <end position="712"/>
    </location>
</feature>
<organism evidence="10 11">
    <name type="scientific">Oidiodendron maius (strain Zn)</name>
    <dbReference type="NCBI Taxonomy" id="913774"/>
    <lineage>
        <taxon>Eukaryota</taxon>
        <taxon>Fungi</taxon>
        <taxon>Dikarya</taxon>
        <taxon>Ascomycota</taxon>
        <taxon>Pezizomycotina</taxon>
        <taxon>Leotiomycetes</taxon>
        <taxon>Leotiomycetes incertae sedis</taxon>
        <taxon>Myxotrichaceae</taxon>
        <taxon>Oidiodendron</taxon>
    </lineage>
</organism>
<evidence type="ECO:0000259" key="9">
    <source>
        <dbReference type="Pfam" id="PF02897"/>
    </source>
</evidence>
<evidence type="ECO:0000256" key="5">
    <source>
        <dbReference type="ARBA" id="ARBA00022825"/>
    </source>
</evidence>
<protein>
    <recommendedName>
        <fullName evidence="6">Prolyl endopeptidase</fullName>
        <ecNumber evidence="6">3.4.21.-</ecNumber>
    </recommendedName>
</protein>
<evidence type="ECO:0000256" key="1">
    <source>
        <dbReference type="ARBA" id="ARBA00001070"/>
    </source>
</evidence>
<reference evidence="11" key="2">
    <citation type="submission" date="2015-01" db="EMBL/GenBank/DDBJ databases">
        <title>Evolutionary Origins and Diversification of the Mycorrhizal Mutualists.</title>
        <authorList>
            <consortium name="DOE Joint Genome Institute"/>
            <consortium name="Mycorrhizal Genomics Consortium"/>
            <person name="Kohler A."/>
            <person name="Kuo A."/>
            <person name="Nagy L.G."/>
            <person name="Floudas D."/>
            <person name="Copeland A."/>
            <person name="Barry K.W."/>
            <person name="Cichocki N."/>
            <person name="Veneault-Fourrey C."/>
            <person name="LaButti K."/>
            <person name="Lindquist E.A."/>
            <person name="Lipzen A."/>
            <person name="Lundell T."/>
            <person name="Morin E."/>
            <person name="Murat C."/>
            <person name="Riley R."/>
            <person name="Ohm R."/>
            <person name="Sun H."/>
            <person name="Tunlid A."/>
            <person name="Henrissat B."/>
            <person name="Grigoriev I.V."/>
            <person name="Hibbett D.S."/>
            <person name="Martin F."/>
        </authorList>
    </citation>
    <scope>NUCLEOTIDE SEQUENCE [LARGE SCALE GENOMIC DNA]</scope>
    <source>
        <strain evidence="11">Zn</strain>
    </source>
</reference>
<evidence type="ECO:0000256" key="7">
    <source>
        <dbReference type="SAM" id="MobiDB-lite"/>
    </source>
</evidence>
<keyword evidence="5 6" id="KW-0720">Serine protease</keyword>
<dbReference type="Pfam" id="PF00326">
    <property type="entry name" value="Peptidase_S9"/>
    <property type="match status" value="1"/>
</dbReference>
<comment type="similarity">
    <text evidence="2 6">Belongs to the peptidase S9A family.</text>
</comment>
<dbReference type="GO" id="GO:0070012">
    <property type="term" value="F:oligopeptidase activity"/>
    <property type="evidence" value="ECO:0007669"/>
    <property type="project" value="TreeGrafter"/>
</dbReference>
<dbReference type="Gene3D" id="3.40.50.1820">
    <property type="entry name" value="alpha/beta hydrolase"/>
    <property type="match status" value="1"/>
</dbReference>
<evidence type="ECO:0000256" key="4">
    <source>
        <dbReference type="ARBA" id="ARBA00022801"/>
    </source>
</evidence>
<comment type="catalytic activity">
    <reaction evidence="1">
        <text>Hydrolysis of Pro-|-Xaa &gt;&gt; Ala-|-Xaa in oligopeptides.</text>
        <dbReference type="EC" id="3.4.21.26"/>
    </reaction>
</comment>
<evidence type="ECO:0000313" key="11">
    <source>
        <dbReference type="Proteomes" id="UP000054321"/>
    </source>
</evidence>
<dbReference type="GO" id="GO:0006508">
    <property type="term" value="P:proteolysis"/>
    <property type="evidence" value="ECO:0007669"/>
    <property type="project" value="UniProtKB-KW"/>
</dbReference>
<dbReference type="EC" id="3.4.21.-" evidence="6"/>
<evidence type="ECO:0000256" key="2">
    <source>
        <dbReference type="ARBA" id="ARBA00005228"/>
    </source>
</evidence>
<evidence type="ECO:0000313" key="10">
    <source>
        <dbReference type="EMBL" id="KIM93956.1"/>
    </source>
</evidence>
<dbReference type="InterPro" id="IPR029058">
    <property type="entry name" value="AB_hydrolase_fold"/>
</dbReference>
<dbReference type="Gene3D" id="2.130.10.120">
    <property type="entry name" value="Prolyl oligopeptidase, N-terminal domain"/>
    <property type="match status" value="1"/>
</dbReference>
<name>A0A0C3GU84_OIDMZ</name>